<reference evidence="2" key="1">
    <citation type="submission" date="2014-05" db="EMBL/GenBank/DDBJ databases">
        <title>The transcriptome of the halophilic microalga Tetraselmis sp. GSL018 isolated from the Great Salt Lake, Utah.</title>
        <authorList>
            <person name="Jinkerson R.E."/>
            <person name="D'Adamo S."/>
            <person name="Posewitz M.C."/>
        </authorList>
    </citation>
    <scope>NUCLEOTIDE SEQUENCE</scope>
    <source>
        <strain evidence="2">GSL018</strain>
    </source>
</reference>
<dbReference type="EMBL" id="GBEZ01024162">
    <property type="protein sequence ID" value="JAC62797.1"/>
    <property type="molecule type" value="Transcribed_RNA"/>
</dbReference>
<proteinExistence type="predicted"/>
<sequence>FPLQTPRVFLEVCASRWLRCCSRSALLSLRQNSTGRRVSGTELFSEAEPNAAYGNRNTKDPPDQPMRRSQRAREPRNWELKAKFRVLSPSPSPTATHTRTSYKEVNSEYL</sequence>
<evidence type="ECO:0000256" key="1">
    <source>
        <dbReference type="SAM" id="MobiDB-lite"/>
    </source>
</evidence>
<feature type="compositionally biased region" description="Basic and acidic residues" evidence="1">
    <location>
        <begin position="101"/>
        <end position="110"/>
    </location>
</feature>
<organism evidence="2">
    <name type="scientific">Tetraselmis sp. GSL018</name>
    <dbReference type="NCBI Taxonomy" id="582737"/>
    <lineage>
        <taxon>Eukaryota</taxon>
        <taxon>Viridiplantae</taxon>
        <taxon>Chlorophyta</taxon>
        <taxon>core chlorophytes</taxon>
        <taxon>Chlorodendrophyceae</taxon>
        <taxon>Chlorodendrales</taxon>
        <taxon>Chlorodendraceae</taxon>
        <taxon>Tetraselmis</taxon>
    </lineage>
</organism>
<dbReference type="AlphaFoldDB" id="A0A061QQ62"/>
<feature type="non-terminal residue" evidence="2">
    <location>
        <position position="1"/>
    </location>
</feature>
<evidence type="ECO:0000313" key="2">
    <source>
        <dbReference type="EMBL" id="JAC62797.1"/>
    </source>
</evidence>
<protein>
    <submittedName>
        <fullName evidence="2">Uncharacterized protein</fullName>
    </submittedName>
</protein>
<gene>
    <name evidence="2" type="ORF">TSPGSL018_22282</name>
</gene>
<feature type="compositionally biased region" description="Basic and acidic residues" evidence="1">
    <location>
        <begin position="57"/>
        <end position="82"/>
    </location>
</feature>
<feature type="region of interest" description="Disordered" evidence="1">
    <location>
        <begin position="31"/>
        <end position="110"/>
    </location>
</feature>
<name>A0A061QQ62_9CHLO</name>
<accession>A0A061QQ62</accession>